<comment type="function">
    <text evidence="1">Required for the efficient initiation of filament assembly.</text>
</comment>
<evidence type="ECO:0000256" key="2">
    <source>
        <dbReference type="ARBA" id="ARBA00007703"/>
    </source>
</evidence>
<comment type="similarity">
    <text evidence="2">Belongs to the FlgN family.</text>
</comment>
<dbReference type="SUPFAM" id="SSF140566">
    <property type="entry name" value="FlgN-like"/>
    <property type="match status" value="1"/>
</dbReference>
<sequence length="171" mass="19114">MNIEIELRQLKGPLIRLLKEEARCARALYKSLAAERAALNSLDEKLITINSANKQKLIESLQLSSDERVSFMKANGISSSPVAIKDYVVSGNRESDTQLDTLFIQLSEIAQQCFDENRLIGQLINRRTQFISQTIASLSPTANMQSLTYAENGNLENSLEPQSTLFHLAKI</sequence>
<keyword evidence="3" id="KW-1005">Bacterial flagellum biogenesis</keyword>
<dbReference type="EMBL" id="NVVJ01000010">
    <property type="protein sequence ID" value="PCJ26669.1"/>
    <property type="molecule type" value="Genomic_DNA"/>
</dbReference>
<organism evidence="4 5">
    <name type="scientific">SAR86 cluster bacterium</name>
    <dbReference type="NCBI Taxonomy" id="2030880"/>
    <lineage>
        <taxon>Bacteria</taxon>
        <taxon>Pseudomonadati</taxon>
        <taxon>Pseudomonadota</taxon>
        <taxon>Gammaproteobacteria</taxon>
        <taxon>SAR86 cluster</taxon>
    </lineage>
</organism>
<evidence type="ECO:0000256" key="3">
    <source>
        <dbReference type="ARBA" id="ARBA00022795"/>
    </source>
</evidence>
<dbReference type="InterPro" id="IPR036679">
    <property type="entry name" value="FlgN-like_sf"/>
</dbReference>
<evidence type="ECO:0000256" key="1">
    <source>
        <dbReference type="ARBA" id="ARBA00002397"/>
    </source>
</evidence>
<name>A0A2A5B554_9GAMM</name>
<dbReference type="GO" id="GO:0044780">
    <property type="term" value="P:bacterial-type flagellum assembly"/>
    <property type="evidence" value="ECO:0007669"/>
    <property type="project" value="InterPro"/>
</dbReference>
<gene>
    <name evidence="4" type="ORF">COA96_04945</name>
</gene>
<protein>
    <recommendedName>
        <fullName evidence="6">Flagellar protein FlgN</fullName>
    </recommendedName>
</protein>
<dbReference type="Pfam" id="PF05130">
    <property type="entry name" value="FlgN"/>
    <property type="match status" value="1"/>
</dbReference>
<evidence type="ECO:0000313" key="5">
    <source>
        <dbReference type="Proteomes" id="UP000218327"/>
    </source>
</evidence>
<accession>A0A2A5B554</accession>
<evidence type="ECO:0008006" key="6">
    <source>
        <dbReference type="Google" id="ProtNLM"/>
    </source>
</evidence>
<comment type="caution">
    <text evidence="4">The sequence shown here is derived from an EMBL/GenBank/DDBJ whole genome shotgun (WGS) entry which is preliminary data.</text>
</comment>
<reference evidence="5" key="1">
    <citation type="submission" date="2017-08" db="EMBL/GenBank/DDBJ databases">
        <title>A dynamic microbial community with high functional redundancy inhabits the cold, oxic subseafloor aquifer.</title>
        <authorList>
            <person name="Tully B.J."/>
            <person name="Wheat C.G."/>
            <person name="Glazer B.T."/>
            <person name="Huber J.A."/>
        </authorList>
    </citation>
    <scope>NUCLEOTIDE SEQUENCE [LARGE SCALE GENOMIC DNA]</scope>
</reference>
<proteinExistence type="inferred from homology"/>
<dbReference type="Proteomes" id="UP000218327">
    <property type="component" value="Unassembled WGS sequence"/>
</dbReference>
<evidence type="ECO:0000313" key="4">
    <source>
        <dbReference type="EMBL" id="PCJ26669.1"/>
    </source>
</evidence>
<dbReference type="Gene3D" id="1.20.58.300">
    <property type="entry name" value="FlgN-like"/>
    <property type="match status" value="1"/>
</dbReference>
<dbReference type="AlphaFoldDB" id="A0A2A5B554"/>
<dbReference type="InterPro" id="IPR007809">
    <property type="entry name" value="FlgN-like"/>
</dbReference>